<name>G5BPH8_HETGA</name>
<dbReference type="eggNOG" id="ENOG502QT1X">
    <property type="taxonomic scope" value="Eukaryota"/>
</dbReference>
<dbReference type="GO" id="GO:0090090">
    <property type="term" value="P:negative regulation of canonical Wnt signaling pathway"/>
    <property type="evidence" value="ECO:0007669"/>
    <property type="project" value="UniProtKB-ARBA"/>
</dbReference>
<dbReference type="GO" id="GO:0005886">
    <property type="term" value="C:plasma membrane"/>
    <property type="evidence" value="ECO:0007669"/>
    <property type="project" value="UniProtKB-SubCell"/>
</dbReference>
<dbReference type="GO" id="GO:0005737">
    <property type="term" value="C:cytoplasm"/>
    <property type="evidence" value="ECO:0007669"/>
    <property type="project" value="UniProtKB-SubCell"/>
</dbReference>
<evidence type="ECO:0000259" key="10">
    <source>
        <dbReference type="PROSITE" id="PS50222"/>
    </source>
</evidence>
<feature type="compositionally biased region" description="Low complexity" evidence="9">
    <location>
        <begin position="201"/>
        <end position="214"/>
    </location>
</feature>
<dbReference type="AlphaFoldDB" id="G5BPH8"/>
<evidence type="ECO:0000256" key="7">
    <source>
        <dbReference type="ARBA" id="ARBA00023136"/>
    </source>
</evidence>
<dbReference type="PROSITE" id="PS50222">
    <property type="entry name" value="EF_HAND_2"/>
    <property type="match status" value="1"/>
</dbReference>
<dbReference type="InterPro" id="IPR002048">
    <property type="entry name" value="EF_hand_dom"/>
</dbReference>
<dbReference type="InterPro" id="IPR011992">
    <property type="entry name" value="EF-hand-dom_pair"/>
</dbReference>
<evidence type="ECO:0000256" key="2">
    <source>
        <dbReference type="ARBA" id="ARBA00022475"/>
    </source>
</evidence>
<dbReference type="GO" id="GO:0005509">
    <property type="term" value="F:calcium ion binding"/>
    <property type="evidence" value="ECO:0007669"/>
    <property type="project" value="InterPro"/>
</dbReference>
<feature type="region of interest" description="Disordered" evidence="9">
    <location>
        <begin position="246"/>
        <end position="305"/>
    </location>
</feature>
<dbReference type="EMBL" id="JH171296">
    <property type="protein sequence ID" value="EHB11189.1"/>
    <property type="molecule type" value="Genomic_DNA"/>
</dbReference>
<evidence type="ECO:0000256" key="1">
    <source>
        <dbReference type="ARBA" id="ARBA00007081"/>
    </source>
</evidence>
<dbReference type="InParanoid" id="G5BPH8"/>
<evidence type="ECO:0000313" key="12">
    <source>
        <dbReference type="Proteomes" id="UP000006813"/>
    </source>
</evidence>
<comment type="subcellular location">
    <subcellularLocation>
        <location evidence="8">Cell membrane</location>
    </subcellularLocation>
    <subcellularLocation>
        <location evidence="8">Cytoplasm</location>
    </subcellularLocation>
</comment>
<keyword evidence="7" id="KW-0472">Membrane</keyword>
<dbReference type="InterPro" id="IPR018247">
    <property type="entry name" value="EF_Hand_1_Ca_BS"/>
</dbReference>
<evidence type="ECO:0000256" key="3">
    <source>
        <dbReference type="ARBA" id="ARBA00022490"/>
    </source>
</evidence>
<keyword evidence="3" id="KW-0963">Cytoplasm</keyword>
<evidence type="ECO:0000256" key="9">
    <source>
        <dbReference type="SAM" id="MobiDB-lite"/>
    </source>
</evidence>
<evidence type="ECO:0000256" key="4">
    <source>
        <dbReference type="ARBA" id="ARBA00022687"/>
    </source>
</evidence>
<sequence>MPSDHACPTADFQAPDTDCTDAKEKQELPSEDLKEGPFQEDQSPPDGKFGPHGHCSPASQMSLSSERMSSRSTRMPGSLPDAVRDAEGRPVSPVLPYFKATAPGTRVWALQCNVSVEDSHQERTFTLYDFDTSGKVTREDMSSLIHTIYEVVDASMNHSSGSSKTLCVKLTVSPEPVGTRKECPPASLDREPTRSRTEGHPQAGPAGAPQQGCTPPQPSHSQKPDSHAAHHRRSQVLGDHTALATEPAARGLDSQPRLKGPEKAFLRSPKGPGQPPGAVGSGKPGRAKGREGRSSLKATHSQPAVAEHQVVRDLLPVLGAEGCAVPVVQWHEHHHEPPS</sequence>
<keyword evidence="4 8" id="KW-0879">Wnt signaling pathway</keyword>
<dbReference type="PANTHER" id="PTHR22611:SF1">
    <property type="entry name" value="PROTEIN NAKED CUTICLE HOMOLOG 2"/>
    <property type="match status" value="1"/>
</dbReference>
<feature type="region of interest" description="Disordered" evidence="9">
    <location>
        <begin position="1"/>
        <end position="88"/>
    </location>
</feature>
<feature type="domain" description="EF-hand" evidence="10">
    <location>
        <begin position="116"/>
        <end position="151"/>
    </location>
</feature>
<protein>
    <recommendedName>
        <fullName evidence="8">Protein naked cuticle homolog</fullName>
    </recommendedName>
</protein>
<feature type="region of interest" description="Disordered" evidence="9">
    <location>
        <begin position="175"/>
        <end position="234"/>
    </location>
</feature>
<dbReference type="PANTHER" id="PTHR22611">
    <property type="entry name" value="PROTEIN NAKED CUTICLE"/>
    <property type="match status" value="1"/>
</dbReference>
<dbReference type="InterPro" id="IPR040140">
    <property type="entry name" value="Nkd-like"/>
</dbReference>
<feature type="compositionally biased region" description="Basic and acidic residues" evidence="9">
    <location>
        <begin position="20"/>
        <end position="37"/>
    </location>
</feature>
<organism evidence="11 12">
    <name type="scientific">Heterocephalus glaber</name>
    <name type="common">Naked mole rat</name>
    <dbReference type="NCBI Taxonomy" id="10181"/>
    <lineage>
        <taxon>Eukaryota</taxon>
        <taxon>Metazoa</taxon>
        <taxon>Chordata</taxon>
        <taxon>Craniata</taxon>
        <taxon>Vertebrata</taxon>
        <taxon>Euteleostomi</taxon>
        <taxon>Mammalia</taxon>
        <taxon>Eutheria</taxon>
        <taxon>Euarchontoglires</taxon>
        <taxon>Glires</taxon>
        <taxon>Rodentia</taxon>
        <taxon>Hystricomorpha</taxon>
        <taxon>Bathyergidae</taxon>
        <taxon>Heterocephalus</taxon>
    </lineage>
</organism>
<dbReference type="PROSITE" id="PS00018">
    <property type="entry name" value="EF_HAND_1"/>
    <property type="match status" value="1"/>
</dbReference>
<dbReference type="STRING" id="10181.G5BPH8"/>
<evidence type="ECO:0000256" key="5">
    <source>
        <dbReference type="ARBA" id="ARBA00022723"/>
    </source>
</evidence>
<evidence type="ECO:0000313" key="11">
    <source>
        <dbReference type="EMBL" id="EHB11189.1"/>
    </source>
</evidence>
<comment type="function">
    <text evidence="8">Cell autonomous antagonist of the canonical Wnt signaling pathway.</text>
</comment>
<feature type="compositionally biased region" description="Low complexity" evidence="9">
    <location>
        <begin position="59"/>
        <end position="75"/>
    </location>
</feature>
<dbReference type="SUPFAM" id="SSF47473">
    <property type="entry name" value="EF-hand"/>
    <property type="match status" value="1"/>
</dbReference>
<dbReference type="GO" id="GO:0016055">
    <property type="term" value="P:Wnt signaling pathway"/>
    <property type="evidence" value="ECO:0007669"/>
    <property type="project" value="UniProtKB-UniRule"/>
</dbReference>
<keyword evidence="2 8" id="KW-1003">Cell membrane</keyword>
<keyword evidence="5 8" id="KW-0479">Metal-binding</keyword>
<dbReference type="Proteomes" id="UP000006813">
    <property type="component" value="Unassembled WGS sequence"/>
</dbReference>
<feature type="compositionally biased region" description="Basic and acidic residues" evidence="9">
    <location>
        <begin position="178"/>
        <end position="199"/>
    </location>
</feature>
<accession>G5BPH8</accession>
<comment type="similarity">
    <text evidence="1 8">Belongs to the NKD family.</text>
</comment>
<proteinExistence type="inferred from homology"/>
<reference evidence="11 12" key="1">
    <citation type="journal article" date="2011" name="Nature">
        <title>Genome sequencing reveals insights into physiology and longevity of the naked mole rat.</title>
        <authorList>
            <person name="Kim E.B."/>
            <person name="Fang X."/>
            <person name="Fushan A.A."/>
            <person name="Huang Z."/>
            <person name="Lobanov A.V."/>
            <person name="Han L."/>
            <person name="Marino S.M."/>
            <person name="Sun X."/>
            <person name="Turanov A.A."/>
            <person name="Yang P."/>
            <person name="Yim S.H."/>
            <person name="Zhao X."/>
            <person name="Kasaikina M.V."/>
            <person name="Stoletzki N."/>
            <person name="Peng C."/>
            <person name="Polak P."/>
            <person name="Xiong Z."/>
            <person name="Kiezun A."/>
            <person name="Zhu Y."/>
            <person name="Chen Y."/>
            <person name="Kryukov G.V."/>
            <person name="Zhang Q."/>
            <person name="Peshkin L."/>
            <person name="Yang L."/>
            <person name="Bronson R.T."/>
            <person name="Buffenstein R."/>
            <person name="Wang B."/>
            <person name="Han C."/>
            <person name="Li Q."/>
            <person name="Chen L."/>
            <person name="Zhao W."/>
            <person name="Sunyaev S.R."/>
            <person name="Park T.J."/>
            <person name="Zhang G."/>
            <person name="Wang J."/>
            <person name="Gladyshev V.N."/>
        </authorList>
    </citation>
    <scope>NUCLEOTIDE SEQUENCE [LARGE SCALE GENOMIC DNA]</scope>
</reference>
<evidence type="ECO:0000256" key="6">
    <source>
        <dbReference type="ARBA" id="ARBA00022837"/>
    </source>
</evidence>
<gene>
    <name evidence="11" type="ORF">GW7_14717</name>
</gene>
<evidence type="ECO:0000256" key="8">
    <source>
        <dbReference type="RuleBase" id="RU367060"/>
    </source>
</evidence>
<keyword evidence="6 8" id="KW-0106">Calcium</keyword>